<evidence type="ECO:0000256" key="5">
    <source>
        <dbReference type="ARBA" id="ARBA00022989"/>
    </source>
</evidence>
<dbReference type="Pfam" id="PF13855">
    <property type="entry name" value="LRR_8"/>
    <property type="match status" value="1"/>
</dbReference>
<keyword evidence="10" id="KW-1185">Reference proteome</keyword>
<comment type="subcellular location">
    <subcellularLocation>
        <location evidence="1">Membrane</location>
        <topology evidence="1">Single-pass membrane protein</topology>
    </subcellularLocation>
</comment>
<dbReference type="InterPro" id="IPR001611">
    <property type="entry name" value="Leu-rich_rpt"/>
</dbReference>
<dbReference type="InterPro" id="IPR052592">
    <property type="entry name" value="LRR-RLK"/>
</dbReference>
<keyword evidence="3" id="KW-0812">Transmembrane</keyword>
<organism evidence="9 10">
    <name type="scientific">Eucalyptus globulus</name>
    <name type="common">Tasmanian blue gum</name>
    <dbReference type="NCBI Taxonomy" id="34317"/>
    <lineage>
        <taxon>Eukaryota</taxon>
        <taxon>Viridiplantae</taxon>
        <taxon>Streptophyta</taxon>
        <taxon>Embryophyta</taxon>
        <taxon>Tracheophyta</taxon>
        <taxon>Spermatophyta</taxon>
        <taxon>Magnoliopsida</taxon>
        <taxon>eudicotyledons</taxon>
        <taxon>Gunneridae</taxon>
        <taxon>Pentapetalae</taxon>
        <taxon>rosids</taxon>
        <taxon>malvids</taxon>
        <taxon>Myrtales</taxon>
        <taxon>Myrtaceae</taxon>
        <taxon>Myrtoideae</taxon>
        <taxon>Eucalypteae</taxon>
        <taxon>Eucalyptus</taxon>
    </lineage>
</organism>
<gene>
    <name evidence="9" type="ORF">ACJRO7_016224</name>
</gene>
<keyword evidence="6" id="KW-0472">Membrane</keyword>
<dbReference type="EMBL" id="JBJKBG010000003">
    <property type="protein sequence ID" value="KAL3747405.1"/>
    <property type="molecule type" value="Genomic_DNA"/>
</dbReference>
<dbReference type="AlphaFoldDB" id="A0ABD3LGI8"/>
<evidence type="ECO:0000256" key="4">
    <source>
        <dbReference type="ARBA" id="ARBA00022737"/>
    </source>
</evidence>
<keyword evidence="5" id="KW-1133">Transmembrane helix</keyword>
<dbReference type="SUPFAM" id="SSF52058">
    <property type="entry name" value="L domain-like"/>
    <property type="match status" value="1"/>
</dbReference>
<keyword evidence="4" id="KW-0677">Repeat</keyword>
<dbReference type="InterPro" id="IPR032675">
    <property type="entry name" value="LRR_dom_sf"/>
</dbReference>
<comment type="caution">
    <text evidence="9">The sequence shown here is derived from an EMBL/GenBank/DDBJ whole genome shotgun (WGS) entry which is preliminary data.</text>
</comment>
<proteinExistence type="predicted"/>
<accession>A0ABD3LGI8</accession>
<name>A0ABD3LGI8_EUCGL</name>
<evidence type="ECO:0000256" key="3">
    <source>
        <dbReference type="ARBA" id="ARBA00022692"/>
    </source>
</evidence>
<dbReference type="FunFam" id="3.80.10.10:FF:000095">
    <property type="entry name" value="LRR receptor-like serine/threonine-protein kinase GSO1"/>
    <property type="match status" value="1"/>
</dbReference>
<dbReference type="PANTHER" id="PTHR48054:SF94">
    <property type="entry name" value="LEUCINE-RICH REPEAT RECEPTOR-LIKE PROTEIN FASCIATED EAR2"/>
    <property type="match status" value="1"/>
</dbReference>
<keyword evidence="2" id="KW-0433">Leucine-rich repeat</keyword>
<feature type="signal peptide" evidence="7">
    <location>
        <begin position="1"/>
        <end position="25"/>
    </location>
</feature>
<reference evidence="9 10" key="1">
    <citation type="submission" date="2024-11" db="EMBL/GenBank/DDBJ databases">
        <title>Chromosome-level genome assembly of Eucalyptus globulus Labill. provides insights into its genome evolution.</title>
        <authorList>
            <person name="Li X."/>
        </authorList>
    </citation>
    <scope>NUCLEOTIDE SEQUENCE [LARGE SCALE GENOMIC DNA]</scope>
    <source>
        <strain evidence="9">CL2024</strain>
        <tissue evidence="9">Fresh tender leaves</tissue>
    </source>
</reference>
<dbReference type="InterPro" id="IPR013210">
    <property type="entry name" value="LRR_N_plant-typ"/>
</dbReference>
<evidence type="ECO:0000313" key="9">
    <source>
        <dbReference type="EMBL" id="KAL3747405.1"/>
    </source>
</evidence>
<dbReference type="Pfam" id="PF08263">
    <property type="entry name" value="LRRNT_2"/>
    <property type="match status" value="1"/>
</dbReference>
<dbReference type="GO" id="GO:0016020">
    <property type="term" value="C:membrane"/>
    <property type="evidence" value="ECO:0007669"/>
    <property type="project" value="UniProtKB-SubCell"/>
</dbReference>
<evidence type="ECO:0000256" key="7">
    <source>
        <dbReference type="SAM" id="SignalP"/>
    </source>
</evidence>
<protein>
    <recommendedName>
        <fullName evidence="8">Leucine-rich repeat-containing N-terminal plant-type domain-containing protein</fullName>
    </recommendedName>
</protein>
<dbReference type="Gene3D" id="3.80.10.10">
    <property type="entry name" value="Ribonuclease Inhibitor"/>
    <property type="match status" value="3"/>
</dbReference>
<dbReference type="PANTHER" id="PTHR48054">
    <property type="entry name" value="RECEPTOR KINASE-LIKE PROTEIN XA21"/>
    <property type="match status" value="1"/>
</dbReference>
<dbReference type="Pfam" id="PF00560">
    <property type="entry name" value="LRR_1"/>
    <property type="match status" value="4"/>
</dbReference>
<sequence>MEKFIFLAFVDVLLASLLMFQPIICSSNFTNQEALLHFKSTMEVDPTNTIKGGNWTVEANFCEWIGVVCSSRRQRVTALDLSHMGLQGRLSPYLGNLSLLASLDLRNNSFYGMILMEIGHLRHLKKLILELNYQCQNLEVLSLATNWLMGGIPREFGTFLKLQQLNLSSNDLWGQIPSFLGNISTLQVITLANASLTGLILSALFNRSLTWVNLNDNYLSGSLPFDLCYRWPNIQMLSVHQNQFSGLLPETLTQCKELIILWLSYNRFQGSIPRDIGSLHKLQKLYIDVNNLTGTIPQTIGNMSSLQKLQIAANNIEGEIPSEIGKLVNLQQMALAENLLTGEMPQEVFNISSLQELQLMINSLSGSLPSGRDLSLLNLKGLHLFSNGFSGNIPQYFSNFSNLIIFYVENNQLSGPIHRGLGNLKNLEVLDIALDQLT</sequence>
<feature type="domain" description="Leucine-rich repeat-containing N-terminal plant-type" evidence="8">
    <location>
        <begin position="33"/>
        <end position="70"/>
    </location>
</feature>
<evidence type="ECO:0000256" key="2">
    <source>
        <dbReference type="ARBA" id="ARBA00022614"/>
    </source>
</evidence>
<dbReference type="Proteomes" id="UP001634007">
    <property type="component" value="Unassembled WGS sequence"/>
</dbReference>
<dbReference type="SUPFAM" id="SSF52047">
    <property type="entry name" value="RNI-like"/>
    <property type="match status" value="1"/>
</dbReference>
<evidence type="ECO:0000256" key="1">
    <source>
        <dbReference type="ARBA" id="ARBA00004167"/>
    </source>
</evidence>
<evidence type="ECO:0000256" key="6">
    <source>
        <dbReference type="ARBA" id="ARBA00023136"/>
    </source>
</evidence>
<evidence type="ECO:0000313" key="10">
    <source>
        <dbReference type="Proteomes" id="UP001634007"/>
    </source>
</evidence>
<feature type="chain" id="PRO_5044889499" description="Leucine-rich repeat-containing N-terminal plant-type domain-containing protein" evidence="7">
    <location>
        <begin position="26"/>
        <end position="438"/>
    </location>
</feature>
<evidence type="ECO:0000259" key="8">
    <source>
        <dbReference type="Pfam" id="PF08263"/>
    </source>
</evidence>
<keyword evidence="7" id="KW-0732">Signal</keyword>